<feature type="region of interest" description="Disordered" evidence="1">
    <location>
        <begin position="1"/>
        <end position="60"/>
    </location>
</feature>
<dbReference type="EMBL" id="LGTL01000039">
    <property type="protein sequence ID" value="KPA73216.1"/>
    <property type="molecule type" value="Genomic_DNA"/>
</dbReference>
<protein>
    <submittedName>
        <fullName evidence="3">Uncharacterized protein</fullName>
    </submittedName>
</protein>
<dbReference type="AlphaFoldDB" id="A0A0M9FPG8"/>
<feature type="transmembrane region" description="Helical" evidence="2">
    <location>
        <begin position="706"/>
        <end position="727"/>
    </location>
</feature>
<name>A0A0M9FPG8_LEPPY</name>
<dbReference type="PANTHER" id="PTHR10877">
    <property type="entry name" value="POLYCYSTIN FAMILY MEMBER"/>
    <property type="match status" value="1"/>
</dbReference>
<feature type="transmembrane region" description="Helical" evidence="2">
    <location>
        <begin position="733"/>
        <end position="750"/>
    </location>
</feature>
<dbReference type="InterPro" id="IPR051223">
    <property type="entry name" value="Polycystin"/>
</dbReference>
<evidence type="ECO:0000313" key="3">
    <source>
        <dbReference type="EMBL" id="KPA73216.1"/>
    </source>
</evidence>
<accession>A0A0M9FPG8</accession>
<feature type="transmembrane region" description="Helical" evidence="2">
    <location>
        <begin position="805"/>
        <end position="826"/>
    </location>
</feature>
<proteinExistence type="predicted"/>
<evidence type="ECO:0000256" key="1">
    <source>
        <dbReference type="SAM" id="MobiDB-lite"/>
    </source>
</evidence>
<dbReference type="GeneID" id="26910321"/>
<feature type="transmembrane region" description="Helical" evidence="2">
    <location>
        <begin position="672"/>
        <end position="694"/>
    </location>
</feature>
<dbReference type="OrthoDB" id="10523368at2759"/>
<dbReference type="Proteomes" id="UP000037923">
    <property type="component" value="Unassembled WGS sequence"/>
</dbReference>
<feature type="transmembrane region" description="Helical" evidence="2">
    <location>
        <begin position="600"/>
        <end position="630"/>
    </location>
</feature>
<keyword evidence="2" id="KW-0472">Membrane</keyword>
<keyword evidence="2" id="KW-1133">Transmembrane helix</keyword>
<gene>
    <name evidence="3" type="ORF">ABB37_10041</name>
</gene>
<evidence type="ECO:0000313" key="4">
    <source>
        <dbReference type="Proteomes" id="UP000037923"/>
    </source>
</evidence>
<dbReference type="PANTHER" id="PTHR10877:SF183">
    <property type="entry name" value="AT14535P-RELATED"/>
    <property type="match status" value="1"/>
</dbReference>
<reference evidence="3 4" key="1">
    <citation type="submission" date="2015-07" db="EMBL/GenBank/DDBJ databases">
        <title>High-quality genome of monoxenous trypanosomatid Leptomonas pyrrhocoris.</title>
        <authorList>
            <person name="Flegontov P."/>
            <person name="Butenko A."/>
            <person name="Firsov S."/>
            <person name="Vlcek C."/>
            <person name="Logacheva M.D."/>
            <person name="Field M."/>
            <person name="Filatov D."/>
            <person name="Flegontova O."/>
            <person name="Gerasimov E."/>
            <person name="Jackson A.P."/>
            <person name="Kelly S."/>
            <person name="Opperdoes F."/>
            <person name="O'Reilly A."/>
            <person name="Votypka J."/>
            <person name="Yurchenko V."/>
            <person name="Lukes J."/>
        </authorList>
    </citation>
    <scope>NUCLEOTIDE SEQUENCE [LARGE SCALE GENOMIC DNA]</scope>
    <source>
        <strain evidence="3">H10</strain>
    </source>
</reference>
<dbReference type="VEuPathDB" id="TriTrypDB:LpyrH10_39_0190"/>
<keyword evidence="2" id="KW-0812">Transmembrane</keyword>
<feature type="transmembrane region" description="Helical" evidence="2">
    <location>
        <begin position="554"/>
        <end position="575"/>
    </location>
</feature>
<feature type="compositionally biased region" description="Low complexity" evidence="1">
    <location>
        <begin position="42"/>
        <end position="57"/>
    </location>
</feature>
<organism evidence="3 4">
    <name type="scientific">Leptomonas pyrrhocoris</name>
    <name type="common">Firebug parasite</name>
    <dbReference type="NCBI Taxonomy" id="157538"/>
    <lineage>
        <taxon>Eukaryota</taxon>
        <taxon>Discoba</taxon>
        <taxon>Euglenozoa</taxon>
        <taxon>Kinetoplastea</taxon>
        <taxon>Metakinetoplastina</taxon>
        <taxon>Trypanosomatida</taxon>
        <taxon>Trypanosomatidae</taxon>
        <taxon>Leishmaniinae</taxon>
        <taxon>Leptomonas</taxon>
    </lineage>
</organism>
<comment type="caution">
    <text evidence="3">The sequence shown here is derived from an EMBL/GenBank/DDBJ whole genome shotgun (WGS) entry which is preliminary data.</text>
</comment>
<sequence>MPRATTSFFCEDRSSPAFSNNGDDEHRHTEQTAPQRSPSTPPLSCSSSSGGSFTPLSARRPPAAHRAGWRARLWDFLFPGEDTAGVEGAALHYGHGEASSLYPAPYRTEEAGATPADGPWSPYATTEPATGTVRDSMEPWHYMQVPLSRVILFLRLQQRLAEQWSQGWLYAPFFVMLTLFVFIEPGRGGSQAVVDFGAIRRGNLAQPRAASTTRAAILLEAFRLDTEAVTTPTETNTGGSFVPGNSERYAWMYSWYNETVNLWTPPPNRRVEVDEQLESIARTHHEPVFVNLKSVRTRRDVLRWLQLQCVPRLWNCRNPSFERQWRSTMTGAHYQLGAVRLVSRRYQQRAQGTKEVRAASKADLGTGLTPGAAPAPMVTPLRDAAVATPIIIDKRAAPPDIPRVICGPSNSSLSASSAPAFSFHNHVGGYVALLPFASSCSAVRGVLSVMETPKKDVLWPPAYNSSLEMREAWMDYTETDRDTDTAIADAATSCASFLFDPAVSEVLLQYVEYAARTNRYTVVEVQFAMSTGGAVVRPRLSTYSLSALRWDATFTPLALSICLALTGLFYGHCLLRRMLAQYAAKVSCLARPRCALSQRLWCALMVFLHTQNLVHLLALVLAAAAIGSWWHTLVLYTSVPALRYADRNAYPQRIDDVARHASVLLPRLCAGALFFGTIGLFRFACVAPGVWLCVQTVARCAPRLGVIFCAWLIVNVGMAMMCVMLYGSAVYEFRSFGYAYTMLVFALLDGGRSMMNSFTVGKQTGHYSILPQDDFLPGIRGSRLGRLEPMPLDYRATTLMVSNPSIYPVFLLFFYYFQSLVIIIWGTATIVESYRNVLLLPEAAELPLWRALWTLQLSSLPRALNAEFAKETIRRLLLSRDEAVMLKDMEYHLRLAYARAPAGSPAASTVSRHRGWHARESQDEDDAFFFQEGAHETAVSLTMVLWLLPRALQPEYGAAHLRRLWYLCVAAVQAAQRMEQPWKSAQWRQHWEQQPNSLSGWLHASLPEGNTIEEQAARVAMQLEELPNSVVRYVEGKFL</sequence>
<dbReference type="RefSeq" id="XP_015651655.1">
    <property type="nucleotide sequence ID" value="XM_015809765.1"/>
</dbReference>
<keyword evidence="4" id="KW-1185">Reference proteome</keyword>
<evidence type="ECO:0000256" key="2">
    <source>
        <dbReference type="SAM" id="Phobius"/>
    </source>
</evidence>